<dbReference type="Proteomes" id="UP001279734">
    <property type="component" value="Unassembled WGS sequence"/>
</dbReference>
<evidence type="ECO:0000313" key="2">
    <source>
        <dbReference type="Proteomes" id="UP001279734"/>
    </source>
</evidence>
<keyword evidence="2" id="KW-1185">Reference proteome</keyword>
<dbReference type="AlphaFoldDB" id="A0AAD3TDM1"/>
<reference evidence="1" key="1">
    <citation type="submission" date="2023-05" db="EMBL/GenBank/DDBJ databases">
        <title>Nepenthes gracilis genome sequencing.</title>
        <authorList>
            <person name="Fukushima K."/>
        </authorList>
    </citation>
    <scope>NUCLEOTIDE SEQUENCE</scope>
    <source>
        <strain evidence="1">SING2019-196</strain>
    </source>
</reference>
<organism evidence="1 2">
    <name type="scientific">Nepenthes gracilis</name>
    <name type="common">Slender pitcher plant</name>
    <dbReference type="NCBI Taxonomy" id="150966"/>
    <lineage>
        <taxon>Eukaryota</taxon>
        <taxon>Viridiplantae</taxon>
        <taxon>Streptophyta</taxon>
        <taxon>Embryophyta</taxon>
        <taxon>Tracheophyta</taxon>
        <taxon>Spermatophyta</taxon>
        <taxon>Magnoliopsida</taxon>
        <taxon>eudicotyledons</taxon>
        <taxon>Gunneridae</taxon>
        <taxon>Pentapetalae</taxon>
        <taxon>Caryophyllales</taxon>
        <taxon>Nepenthaceae</taxon>
        <taxon>Nepenthes</taxon>
    </lineage>
</organism>
<name>A0AAD3TDM1_NEPGR</name>
<gene>
    <name evidence="1" type="ORF">Nepgr_029106</name>
</gene>
<evidence type="ECO:0000313" key="1">
    <source>
        <dbReference type="EMBL" id="GMH27263.1"/>
    </source>
</evidence>
<comment type="caution">
    <text evidence="1">The sequence shown here is derived from an EMBL/GenBank/DDBJ whole genome shotgun (WGS) entry which is preliminary data.</text>
</comment>
<accession>A0AAD3TDM1</accession>
<dbReference type="EMBL" id="BSYO01000032">
    <property type="protein sequence ID" value="GMH27263.1"/>
    <property type="molecule type" value="Genomic_DNA"/>
</dbReference>
<sequence>MGCEGFYTPHPVGLLRRQNACCLAIAPLVASWTGSRRSHIAAVARWQGVVDHARFSLSGIGWPPARRQWMALAPLRHNHATIKLAFPPFCLVPATHLMRRSYRCLLPLWARAILPLGWADISSWASDLLLGVNRLVGSGLSYGPDMGPNTSPHARAGGRARGHVHWAHFHGLVPFLVPRHFCRLPTCVFPGAVAFFKAAATRPPRPARFARLGFRLD</sequence>
<protein>
    <submittedName>
        <fullName evidence="1">Uncharacterized protein</fullName>
    </submittedName>
</protein>
<proteinExistence type="predicted"/>